<feature type="domain" description="Glycosyltransferase 2-like" evidence="3">
    <location>
        <begin position="67"/>
        <end position="183"/>
    </location>
</feature>
<accession>A0A841D6I3</accession>
<dbReference type="InterPro" id="IPR050834">
    <property type="entry name" value="Glycosyltransf_2"/>
</dbReference>
<evidence type="ECO:0000259" key="3">
    <source>
        <dbReference type="Pfam" id="PF00535"/>
    </source>
</evidence>
<gene>
    <name evidence="4" type="ORF">FHS22_004780</name>
</gene>
<dbReference type="RefSeq" id="WP_184944932.1">
    <property type="nucleotide sequence ID" value="NZ_BAAAWZ010000001.1"/>
</dbReference>
<evidence type="ECO:0000313" key="5">
    <source>
        <dbReference type="Proteomes" id="UP000562352"/>
    </source>
</evidence>
<dbReference type="PANTHER" id="PTHR43685:SF2">
    <property type="entry name" value="GLYCOSYLTRANSFERASE 2-LIKE DOMAIN-CONTAINING PROTEIN"/>
    <property type="match status" value="1"/>
</dbReference>
<dbReference type="Gene3D" id="3.90.550.10">
    <property type="entry name" value="Spore Coat Polysaccharide Biosynthesis Protein SpsA, Chain A"/>
    <property type="match status" value="1"/>
</dbReference>
<evidence type="ECO:0000256" key="2">
    <source>
        <dbReference type="SAM" id="MobiDB-lite"/>
    </source>
</evidence>
<feature type="compositionally biased region" description="Pro residues" evidence="2">
    <location>
        <begin position="7"/>
        <end position="20"/>
    </location>
</feature>
<reference evidence="4 5" key="1">
    <citation type="submission" date="2020-08" db="EMBL/GenBank/DDBJ databases">
        <title>Genomic Encyclopedia of Type Strains, Phase III (KMG-III): the genomes of soil and plant-associated and newly described type strains.</title>
        <authorList>
            <person name="Whitman W."/>
        </authorList>
    </citation>
    <scope>NUCLEOTIDE SEQUENCE [LARGE SCALE GENOMIC DNA]</scope>
    <source>
        <strain evidence="4 5">CECT 3303</strain>
    </source>
</reference>
<proteinExistence type="predicted"/>
<comment type="caution">
    <text evidence="4">The sequence shown here is derived from an EMBL/GenBank/DDBJ whole genome shotgun (WGS) entry which is preliminary data.</text>
</comment>
<feature type="coiled-coil region" evidence="1">
    <location>
        <begin position="555"/>
        <end position="582"/>
    </location>
</feature>
<dbReference type="SUPFAM" id="SSF53448">
    <property type="entry name" value="Nucleotide-diphospho-sugar transferases"/>
    <property type="match status" value="1"/>
</dbReference>
<sequence length="606" mass="66324">MTERPLLAPPPAGPSAPGSPAPGLSAPDPFPAERLPAASGQPRVRLNDHGSLTPPELGAWTPSRTVSVVIPAHRCQETLDLTLAALAGQSYPAHLTEVIVVDDGGGPALRLGEIRPENTRIIPSRPGGWGRAWACQTGADAAGGEVVHWLDADMVPFREHVEAQLRWHHLADYLVVLGSLRFVDLAAGLPAAQEVHDAVAGGWAEKLFAWQATEPHGWVEEFLANTGDLRDCPIDAYNVHCGATASVSARLLRAAGGMDVSLVLGEDTELGYRLSQQGAVFVPDSRARSWHLGLHTVGTREAEVKRHNWPLLAERVPELRWLRTHPSRRRLVPYVDVVVDAAGARYEDVRATVDGVLASTLPDVAVTLTGPWGTLTAERRSPLDDPLLDLRLARATYEHDGRVSFAEEAGGDSAPAMFRLLIPAGWVPGRDSLRRLTAEADTDCAGVLDIVLDGHDDLVTARLERTAAMTRARFLAAEGEDPDDVVHATFGTRWTSGEAWDILPAPAAEKPSTSRPNAETDRLRGEVARWKAEAARWKAASAEHRRQSAEWKAEAAKWRRSAVQWRRELAQLRRLRHRWRRRLTEHAPFLRAVGRTVRRSRTADEG</sequence>
<dbReference type="Proteomes" id="UP000562352">
    <property type="component" value="Unassembled WGS sequence"/>
</dbReference>
<feature type="region of interest" description="Disordered" evidence="2">
    <location>
        <begin position="1"/>
        <end position="60"/>
    </location>
</feature>
<organism evidence="4 5">
    <name type="scientific">Planomonospora venezuelensis</name>
    <dbReference type="NCBI Taxonomy" id="1999"/>
    <lineage>
        <taxon>Bacteria</taxon>
        <taxon>Bacillati</taxon>
        <taxon>Actinomycetota</taxon>
        <taxon>Actinomycetes</taxon>
        <taxon>Streptosporangiales</taxon>
        <taxon>Streptosporangiaceae</taxon>
        <taxon>Planomonospora</taxon>
    </lineage>
</organism>
<dbReference type="EMBL" id="JACHJJ010000017">
    <property type="protein sequence ID" value="MBB5965490.1"/>
    <property type="molecule type" value="Genomic_DNA"/>
</dbReference>
<keyword evidence="1" id="KW-0175">Coiled coil</keyword>
<keyword evidence="4" id="KW-0808">Transferase</keyword>
<dbReference type="AlphaFoldDB" id="A0A841D6I3"/>
<protein>
    <submittedName>
        <fullName evidence="4">GT2 family glycosyltransferase</fullName>
    </submittedName>
</protein>
<evidence type="ECO:0000256" key="1">
    <source>
        <dbReference type="SAM" id="Coils"/>
    </source>
</evidence>
<dbReference type="Pfam" id="PF00535">
    <property type="entry name" value="Glycos_transf_2"/>
    <property type="match status" value="1"/>
</dbReference>
<dbReference type="InterPro" id="IPR029044">
    <property type="entry name" value="Nucleotide-diphossugar_trans"/>
</dbReference>
<dbReference type="GO" id="GO:0016740">
    <property type="term" value="F:transferase activity"/>
    <property type="evidence" value="ECO:0007669"/>
    <property type="project" value="UniProtKB-KW"/>
</dbReference>
<evidence type="ECO:0000313" key="4">
    <source>
        <dbReference type="EMBL" id="MBB5965490.1"/>
    </source>
</evidence>
<dbReference type="CDD" id="cd00761">
    <property type="entry name" value="Glyco_tranf_GTA_type"/>
    <property type="match status" value="1"/>
</dbReference>
<dbReference type="InterPro" id="IPR001173">
    <property type="entry name" value="Glyco_trans_2-like"/>
</dbReference>
<dbReference type="PANTHER" id="PTHR43685">
    <property type="entry name" value="GLYCOSYLTRANSFERASE"/>
    <property type="match status" value="1"/>
</dbReference>
<name>A0A841D6I3_PLAVE</name>
<keyword evidence="5" id="KW-1185">Reference proteome</keyword>